<dbReference type="InterPro" id="IPR019820">
    <property type="entry name" value="Sec-indep_translocase_CS"/>
</dbReference>
<reference evidence="6 7" key="1">
    <citation type="journal article" date="2016" name="Antonie Van Leeuwenhoek">
        <title>Bacillus depressus sp. nov., isolated from soil of a sunflower field.</title>
        <authorList>
            <person name="Wei X."/>
            <person name="Xin D."/>
            <person name="Xin Y."/>
            <person name="Zhang H."/>
            <person name="Wang T."/>
            <person name="Zhang J."/>
        </authorList>
    </citation>
    <scope>NUCLEOTIDE SEQUENCE [LARGE SCALE GENOMIC DNA]</scope>
    <source>
        <strain evidence="6 7">BZ1</strain>
    </source>
</reference>
<keyword evidence="3 5" id="KW-1133">Transmembrane helix</keyword>
<evidence type="ECO:0000256" key="1">
    <source>
        <dbReference type="ARBA" id="ARBA00004141"/>
    </source>
</evidence>
<dbReference type="InterPro" id="IPR002033">
    <property type="entry name" value="TatC"/>
</dbReference>
<dbReference type="NCBIfam" id="TIGR00945">
    <property type="entry name" value="tatC"/>
    <property type="match status" value="1"/>
</dbReference>
<proteinExistence type="inferred from homology"/>
<comment type="similarity">
    <text evidence="5">Belongs to the TatC family.</text>
</comment>
<keyword evidence="5" id="KW-0653">Protein transport</keyword>
<keyword evidence="5" id="KW-0811">Translocation</keyword>
<evidence type="ECO:0000256" key="2">
    <source>
        <dbReference type="ARBA" id="ARBA00022692"/>
    </source>
</evidence>
<dbReference type="GO" id="GO:0043953">
    <property type="term" value="P:protein transport by the Tat complex"/>
    <property type="evidence" value="ECO:0007669"/>
    <property type="project" value="UniProtKB-UniRule"/>
</dbReference>
<comment type="subunit">
    <text evidence="5">Forms a complex with TatA.</text>
</comment>
<dbReference type="OrthoDB" id="9777044at2"/>
<organism evidence="6 7">
    <name type="scientific">Cytobacillus depressus</name>
    <dbReference type="NCBI Taxonomy" id="1602942"/>
    <lineage>
        <taxon>Bacteria</taxon>
        <taxon>Bacillati</taxon>
        <taxon>Bacillota</taxon>
        <taxon>Bacilli</taxon>
        <taxon>Bacillales</taxon>
        <taxon>Bacillaceae</taxon>
        <taxon>Cytobacillus</taxon>
    </lineage>
</organism>
<keyword evidence="2 5" id="KW-0812">Transmembrane</keyword>
<dbReference type="Pfam" id="PF00902">
    <property type="entry name" value="TatC"/>
    <property type="match status" value="1"/>
</dbReference>
<evidence type="ECO:0000313" key="7">
    <source>
        <dbReference type="Proteomes" id="UP000481030"/>
    </source>
</evidence>
<keyword evidence="5" id="KW-1003">Cell membrane</keyword>
<comment type="caution">
    <text evidence="6">The sequence shown here is derived from an EMBL/GenBank/DDBJ whole genome shotgun (WGS) entry which is preliminary data.</text>
</comment>
<gene>
    <name evidence="5 6" type="primary">tatC</name>
    <name evidence="6" type="ORF">F7731_10800</name>
</gene>
<accession>A0A6L3V6F6</accession>
<name>A0A6L3V6F6_9BACI</name>
<evidence type="ECO:0000256" key="3">
    <source>
        <dbReference type="ARBA" id="ARBA00022989"/>
    </source>
</evidence>
<keyword evidence="7" id="KW-1185">Reference proteome</keyword>
<keyword evidence="4 5" id="KW-0472">Membrane</keyword>
<comment type="function">
    <text evidence="5">Part of the twin-arginine translocation (Tat) system that transports large folded proteins containing a characteristic twin-arginine motif in their signal peptide across membranes.</text>
</comment>
<dbReference type="EMBL" id="WBOS01000003">
    <property type="protein sequence ID" value="KAB2336824.1"/>
    <property type="molecule type" value="Genomic_DNA"/>
</dbReference>
<protein>
    <recommendedName>
        <fullName evidence="5">Sec-independent protein translocase protein TatC</fullName>
    </recommendedName>
</protein>
<dbReference type="GO" id="GO:0065002">
    <property type="term" value="P:intracellular protein transmembrane transport"/>
    <property type="evidence" value="ECO:0007669"/>
    <property type="project" value="TreeGrafter"/>
</dbReference>
<comment type="subcellular location">
    <subcellularLocation>
        <location evidence="5">Cell membrane</location>
        <topology evidence="5">Multi-pass membrane protein</topology>
    </subcellularLocation>
    <subcellularLocation>
        <location evidence="1">Membrane</location>
        <topology evidence="1">Multi-pass membrane protein</topology>
    </subcellularLocation>
</comment>
<dbReference type="GO" id="GO:0009977">
    <property type="term" value="F:proton motive force dependent protein transmembrane transporter activity"/>
    <property type="evidence" value="ECO:0007669"/>
    <property type="project" value="TreeGrafter"/>
</dbReference>
<dbReference type="PANTHER" id="PTHR30371">
    <property type="entry name" value="SEC-INDEPENDENT PROTEIN TRANSLOCASE PROTEIN TATC"/>
    <property type="match status" value="1"/>
</dbReference>
<feature type="transmembrane region" description="Helical" evidence="5">
    <location>
        <begin position="20"/>
        <end position="41"/>
    </location>
</feature>
<dbReference type="GO" id="GO:0033281">
    <property type="term" value="C:TAT protein transport complex"/>
    <property type="evidence" value="ECO:0007669"/>
    <property type="project" value="UniProtKB-UniRule"/>
</dbReference>
<dbReference type="PRINTS" id="PR01840">
    <property type="entry name" value="TATCFAMILY"/>
</dbReference>
<evidence type="ECO:0000256" key="4">
    <source>
        <dbReference type="ARBA" id="ARBA00023136"/>
    </source>
</evidence>
<feature type="transmembrane region" description="Helical" evidence="5">
    <location>
        <begin position="100"/>
        <end position="130"/>
    </location>
</feature>
<feature type="transmembrane region" description="Helical" evidence="5">
    <location>
        <begin position="211"/>
        <end position="230"/>
    </location>
</feature>
<dbReference type="PROSITE" id="PS01218">
    <property type="entry name" value="TATC"/>
    <property type="match status" value="1"/>
</dbReference>
<sequence length="250" mass="28734">MKNQELTLVHHLGELRKRLIITLLTFIVCLFGSFIFVQDIYEWLIRDFHRDLAVLGPTDILRIYFMISGVSAFALTIPIAAHQTWLFVKPGLTKKEQKIALAYIPGFFTLFVAGLSFGYFVLYPIVLNFLLSLSKGQFETMFTAEKYFKFIINLTLPFGLLFEIPLIAMFLTSIGVINPKFLSKARRISYFLLTLIAIFITPPDIMSDLLVIGPLFILYEFSVTLSKIVYRNKIKKQQSDHTIIPMKKTS</sequence>
<dbReference type="RefSeq" id="WP_151534781.1">
    <property type="nucleotide sequence ID" value="NZ_WBOS01000003.1"/>
</dbReference>
<feature type="transmembrane region" description="Helical" evidence="5">
    <location>
        <begin position="61"/>
        <end position="88"/>
    </location>
</feature>
<keyword evidence="5" id="KW-0813">Transport</keyword>
<dbReference type="PANTHER" id="PTHR30371:SF4">
    <property type="entry name" value="SEC-INDEPENDENT PROTEIN TRANSLOCASE PROTEIN TATCD"/>
    <property type="match status" value="1"/>
</dbReference>
<evidence type="ECO:0000313" key="6">
    <source>
        <dbReference type="EMBL" id="KAB2336824.1"/>
    </source>
</evidence>
<feature type="transmembrane region" description="Helical" evidence="5">
    <location>
        <begin position="150"/>
        <end position="176"/>
    </location>
</feature>
<dbReference type="HAMAP" id="MF_00902">
    <property type="entry name" value="TatC"/>
    <property type="match status" value="1"/>
</dbReference>
<dbReference type="Proteomes" id="UP000481030">
    <property type="component" value="Unassembled WGS sequence"/>
</dbReference>
<dbReference type="AlphaFoldDB" id="A0A6L3V6F6"/>
<evidence type="ECO:0000256" key="5">
    <source>
        <dbReference type="HAMAP-Rule" id="MF_00902"/>
    </source>
</evidence>
<feature type="transmembrane region" description="Helical" evidence="5">
    <location>
        <begin position="188"/>
        <end position="205"/>
    </location>
</feature>